<protein>
    <recommendedName>
        <fullName evidence="4">Acyloxyacyl hydrolase</fullName>
    </recommendedName>
</protein>
<dbReference type="Proteomes" id="UP000589520">
    <property type="component" value="Unassembled WGS sequence"/>
</dbReference>
<name>A0A7Y9TH63_9BACT</name>
<dbReference type="SUPFAM" id="SSF56925">
    <property type="entry name" value="OMPA-like"/>
    <property type="match status" value="1"/>
</dbReference>
<dbReference type="InterPro" id="IPR011250">
    <property type="entry name" value="OMP/PagP_B-barrel"/>
</dbReference>
<feature type="compositionally biased region" description="Polar residues" evidence="1">
    <location>
        <begin position="12"/>
        <end position="21"/>
    </location>
</feature>
<reference evidence="2 3" key="1">
    <citation type="submission" date="2020-07" db="EMBL/GenBank/DDBJ databases">
        <title>Genomic Encyclopedia of Type Strains, Phase IV (KMG-V): Genome sequencing to study the core and pangenomes of soil and plant-associated prokaryotes.</title>
        <authorList>
            <person name="Whitman W."/>
        </authorList>
    </citation>
    <scope>NUCLEOTIDE SEQUENCE [LARGE SCALE GENOMIC DNA]</scope>
    <source>
        <strain evidence="2 3">X4EP2</strain>
    </source>
</reference>
<gene>
    <name evidence="2" type="ORF">HDF17_001827</name>
</gene>
<accession>A0A7Y9TH63</accession>
<dbReference type="Gene3D" id="2.40.160.20">
    <property type="match status" value="1"/>
</dbReference>
<dbReference type="InterPro" id="IPR018550">
    <property type="entry name" value="Lipid-A_deacylase-rel"/>
</dbReference>
<feature type="region of interest" description="Disordered" evidence="1">
    <location>
        <begin position="1"/>
        <end position="21"/>
    </location>
</feature>
<evidence type="ECO:0000313" key="2">
    <source>
        <dbReference type="EMBL" id="NYF79540.1"/>
    </source>
</evidence>
<dbReference type="RefSeq" id="WP_179489905.1">
    <property type="nucleotide sequence ID" value="NZ_JACCCW010000001.1"/>
</dbReference>
<dbReference type="EMBL" id="JACCCW010000001">
    <property type="protein sequence ID" value="NYF79540.1"/>
    <property type="molecule type" value="Genomic_DNA"/>
</dbReference>
<keyword evidence="3" id="KW-1185">Reference proteome</keyword>
<evidence type="ECO:0008006" key="4">
    <source>
        <dbReference type="Google" id="ProtNLM"/>
    </source>
</evidence>
<proteinExistence type="predicted"/>
<evidence type="ECO:0000256" key="1">
    <source>
        <dbReference type="SAM" id="MobiDB-lite"/>
    </source>
</evidence>
<dbReference type="AlphaFoldDB" id="A0A7Y9TH63"/>
<dbReference type="Pfam" id="PF09411">
    <property type="entry name" value="PagL"/>
    <property type="match status" value="1"/>
</dbReference>
<comment type="caution">
    <text evidence="2">The sequence shown here is derived from an EMBL/GenBank/DDBJ whole genome shotgun (WGS) entry which is preliminary data.</text>
</comment>
<organism evidence="2 3">
    <name type="scientific">Granulicella arctica</name>
    <dbReference type="NCBI Taxonomy" id="940613"/>
    <lineage>
        <taxon>Bacteria</taxon>
        <taxon>Pseudomonadati</taxon>
        <taxon>Acidobacteriota</taxon>
        <taxon>Terriglobia</taxon>
        <taxon>Terriglobales</taxon>
        <taxon>Acidobacteriaceae</taxon>
        <taxon>Granulicella</taxon>
    </lineage>
</organism>
<sequence length="227" mass="25478">MPATRSMGQDLASRSSDQVSYLSKPPDFNADVYYRNKLEFSLETGGLPINLPFIFDVFTGGDYSRNPLHYTLVPIFPSLRWQMGAVRGPWILRGNTDLTATLSLTAIPRGPEKAYGAFDLGFRRNFVQRNWKVAPYFEGRMGAGFIDAQEPHGNPYAQGQDFTFTLMVGSGVRYNFDGRWSMEVGATYMHVSNAYLSEPKYDDNGINVCGPLVGFNMRLGKPKHFSE</sequence>
<evidence type="ECO:0000313" key="3">
    <source>
        <dbReference type="Proteomes" id="UP000589520"/>
    </source>
</evidence>